<dbReference type="SUPFAM" id="SSF75304">
    <property type="entry name" value="Amidase signature (AS) enzymes"/>
    <property type="match status" value="1"/>
</dbReference>
<dbReference type="OMA" id="GGMYMCI"/>
<evidence type="ECO:0000256" key="2">
    <source>
        <dbReference type="ARBA" id="ARBA00022598"/>
    </source>
</evidence>
<dbReference type="Pfam" id="PF00364">
    <property type="entry name" value="Biotin_lipoyl"/>
    <property type="match status" value="1"/>
</dbReference>
<dbReference type="Proteomes" id="UP000054350">
    <property type="component" value="Unassembled WGS sequence"/>
</dbReference>
<dbReference type="SMART" id="SM00796">
    <property type="entry name" value="AHS1"/>
    <property type="match status" value="1"/>
</dbReference>
<dbReference type="PROSITE" id="PS00867">
    <property type="entry name" value="CPSASE_2"/>
    <property type="match status" value="1"/>
</dbReference>
<dbReference type="Pfam" id="PF02682">
    <property type="entry name" value="CT_C_D"/>
    <property type="match status" value="1"/>
</dbReference>
<dbReference type="InterPro" id="IPR053844">
    <property type="entry name" value="AH_C"/>
</dbReference>
<dbReference type="STRING" id="578462.A0A0L0SKJ8"/>
<keyword evidence="2" id="KW-0436">Ligase</keyword>
<dbReference type="SUPFAM" id="SSF160467">
    <property type="entry name" value="PH0987 N-terminal domain-like"/>
    <property type="match status" value="1"/>
</dbReference>
<dbReference type="SMART" id="SM00878">
    <property type="entry name" value="Biotin_carb_C"/>
    <property type="match status" value="1"/>
</dbReference>
<dbReference type="PROSITE" id="PS50968">
    <property type="entry name" value="BIOTINYL_LIPOYL"/>
    <property type="match status" value="1"/>
</dbReference>
<dbReference type="InterPro" id="IPR016185">
    <property type="entry name" value="PreATP-grasp_dom_sf"/>
</dbReference>
<dbReference type="GO" id="GO:0004847">
    <property type="term" value="F:urea carboxylase activity"/>
    <property type="evidence" value="ECO:0007669"/>
    <property type="project" value="TreeGrafter"/>
</dbReference>
<dbReference type="Gene3D" id="2.40.50.100">
    <property type="match status" value="1"/>
</dbReference>
<dbReference type="Gene3D" id="2.40.100.10">
    <property type="entry name" value="Cyclophilin-like"/>
    <property type="match status" value="2"/>
</dbReference>
<dbReference type="SUPFAM" id="SSF51230">
    <property type="entry name" value="Single hybrid motif"/>
    <property type="match status" value="1"/>
</dbReference>
<dbReference type="PANTHER" id="PTHR18866">
    <property type="entry name" value="CARBOXYLASE:PYRUVATE/ACETYL-COA/PROPIONYL-COA CARBOXYLASE"/>
    <property type="match status" value="1"/>
</dbReference>
<dbReference type="Pfam" id="PF00289">
    <property type="entry name" value="Biotin_carb_N"/>
    <property type="match status" value="1"/>
</dbReference>
<dbReference type="GO" id="GO:0016787">
    <property type="term" value="F:hydrolase activity"/>
    <property type="evidence" value="ECO:0007669"/>
    <property type="project" value="UniProtKB-KW"/>
</dbReference>
<evidence type="ECO:0000259" key="10">
    <source>
        <dbReference type="PROSITE" id="PS50979"/>
    </source>
</evidence>
<dbReference type="SUPFAM" id="SSF52440">
    <property type="entry name" value="PreATP-grasp domain"/>
    <property type="match status" value="1"/>
</dbReference>
<dbReference type="NCBIfam" id="TIGR00724">
    <property type="entry name" value="urea_amlyse_rel"/>
    <property type="match status" value="1"/>
</dbReference>
<dbReference type="InterPro" id="IPR050856">
    <property type="entry name" value="Biotin_carboxylase_complex"/>
</dbReference>
<dbReference type="GO" id="GO:0046872">
    <property type="term" value="F:metal ion binding"/>
    <property type="evidence" value="ECO:0007669"/>
    <property type="project" value="InterPro"/>
</dbReference>
<dbReference type="CDD" id="cd06850">
    <property type="entry name" value="biotinyl_domain"/>
    <property type="match status" value="1"/>
</dbReference>
<dbReference type="Pfam" id="PF02786">
    <property type="entry name" value="CPSase_L_D2"/>
    <property type="match status" value="1"/>
</dbReference>
<evidence type="ECO:0000259" key="9">
    <source>
        <dbReference type="PROSITE" id="PS50975"/>
    </source>
</evidence>
<evidence type="ECO:0000313" key="12">
    <source>
        <dbReference type="Proteomes" id="UP000054350"/>
    </source>
</evidence>
<dbReference type="eggNOG" id="KOG1211">
    <property type="taxonomic scope" value="Eukaryota"/>
</dbReference>
<keyword evidence="6" id="KW-0092">Biotin</keyword>
<protein>
    <submittedName>
        <fullName evidence="11">Urea carboxylase</fullName>
    </submittedName>
</protein>
<gene>
    <name evidence="11" type="ORF">AMAG_08194</name>
</gene>
<dbReference type="InterPro" id="IPR036928">
    <property type="entry name" value="AS_sf"/>
</dbReference>
<dbReference type="InterPro" id="IPR011054">
    <property type="entry name" value="Rudment_hybrid_motif"/>
</dbReference>
<organism evidence="11 12">
    <name type="scientific">Allomyces macrogynus (strain ATCC 38327)</name>
    <name type="common">Allomyces javanicus var. macrogynus</name>
    <dbReference type="NCBI Taxonomy" id="578462"/>
    <lineage>
        <taxon>Eukaryota</taxon>
        <taxon>Fungi</taxon>
        <taxon>Fungi incertae sedis</taxon>
        <taxon>Blastocladiomycota</taxon>
        <taxon>Blastocladiomycetes</taxon>
        <taxon>Blastocladiales</taxon>
        <taxon>Blastocladiaceae</taxon>
        <taxon>Allomyces</taxon>
    </lineage>
</organism>
<dbReference type="EMBL" id="GG745341">
    <property type="protein sequence ID" value="KNE63027.1"/>
    <property type="molecule type" value="Genomic_DNA"/>
</dbReference>
<dbReference type="Pfam" id="PF21986">
    <property type="entry name" value="AH_C"/>
    <property type="match status" value="1"/>
</dbReference>
<sequence>MSLSASTTPLATLAWTIDEWRASAVAAVRDKDPGRHLNLLTVLVASLATAPANPVWIHVPTRDEVAAQWQAALKQLVSIDAAPALFGVPVAVKDNIDVAGMPTTAACKGFRYLPTSHAGTVEQLVSSGAIIVGKTNLDQFATGLVGTRSPSYGAVPNAFSSANNLPTRISGGSSSGSAVAVAHGLVPLSLGTDTAGSGRVPAGFNNLVGLKPTKGLFSTRGVVPACRTLDCVSVFAMTLHDAKTALNVLAQYDGADPYARRSQWAPVKAKAKVRIAVPKEPVFASPPSTLEGGAMFRAMYDRACRELAKLCGAEIVPVDFAPLHDLAACLYEGTWVAERWAAVGEYVEKKGEDMDPTVLKIVRGAQKFSAADAFTYEYKAAALRRTIADAFSSFDAVLVPTTPMPPPTMGDIAADPVGINSQLGTYTNFVNLADWCGLAIPGGFCVGHEPGVEGKAVLPFGLTLLAPAFHDKNLLQLASQWLQELNDGHRLLGATSRTATPALDQVTDVLNRPPPLGAPIPPATVRLAVVGAHLAGMPLHHELERVHARFVAKTRTAPCYKLYALAGTKPAKPGLFRVTDGTGAAIRIEVYDIPVAEFGHFMLGVPPPLGIGSVECDGGHWVKSFICEPFALDGATDVTAYGGWRAYLASLGVVAPSAVPLFRTVLVANRGEIAVRAIATFRKLGIKSVAVFSDADRYAPHVADADVAVHLPGTSAKDTYLNIPALIAAARKSGAEAVFPGYGFVSESPDFVDACDAAGIAFIGPTAHQMRAFAHKHTARELAQRAEVPLVPGSALLSNLAEALRVASFIGYPVMLKSTAGGGGIGLQRCNKVDELRDAFDKVKRLGEAYFGDAGVFLEKCIANARHIEVQIIGDGRGHVLTLAERDCSLQRRHQKVVEEAPAPQLAKATRRALAQCAASLAGSVKYRGAGTVEFIYDVNTDKFYFLEVNARLQVEHPVTEAIVGVDLVEWMTRIAAGDDMEAAFDVVRAHLGESAAFAMPDGTVAEVSPAATRDGATKGPNGAAIEVRVYAEDPAHEFRPSPGKITQVQWPAHGDQDSHVRIDTWIAAGTEVSPHYDPMLAKIIVHGTDRTDALRRMLAALDQTHIEGVTTNVDYLRAVVVSDMFRDASFTTHTLDSFSYVFPGIEVLSPGTSTTIQDFPGRVGFWAVGVPPSGPMDAYAHRMANATVGNKADAPALECTLQGPTLKFGVNVTVAVTGAPVYVTVDKQDVPMWTPITLEAGQILAVGVPSTGGCRTYVAVRGGIHAMPVLGSAATFALAETGGHQGRVLRAGDLLVLESDDANMPDSWIDRDPEAIRADAVPIYTPANGVWQLAVMVGPHAAPDYLTPKGLDVFLASEFTVGHNANRLGVRLSGPKPDWARTDGGEAGLHPSNVLDCPYAIGSVNLTGDFPTILTQDGPSLGGFVCPVTIVQADLWKVGQLRPGDKLKFKLVSFDHAIALQHAHDSAVDARERPAAAKYLFADEMWAAQNKDEPISKDPVVWQRPALGTTHPRTVSRQAGDRALLIEYGEDKLDLALRFRVQALIDALMTSPLAHTHGGPITELIPGVRSLQILYDGHAMPQRDLVAHIAAVEAALKPVTSVPSRIVHLPLAFDDESCKQAVARYAQTVRATAPWLPDNVEFLRRINGLKSRDQVEQTVFDATYMVLGLGDVYYGAPCAVPLDPRHRLLSTKYNPARTFTAEGTVGIGGVFMCIYGISSPGGYQLVGRTLPIWNTVLAANPDPADASPFAGEPWLVKFFDQVRFFEVSDEELARLRADFAHGRYTPQVEETTFDFTIYQADMARDATAINAFQTAQAIAFRDEVARWNEDDDVDVAEPAHAANAKQVEVPPGGTAVQAGFASRTWKVLVEVGQVVDEGVPVVMVEAMKAELPVPAPCRGVVVEVLCAPGQVLDPSDTVVVLGPAPNE</sequence>
<dbReference type="InterPro" id="IPR023631">
    <property type="entry name" value="Amidase_dom"/>
</dbReference>
<dbReference type="SUPFAM" id="SSF51246">
    <property type="entry name" value="Rudiment single hybrid motif"/>
    <property type="match status" value="1"/>
</dbReference>
<dbReference type="PROSITE" id="PS50975">
    <property type="entry name" value="ATP_GRASP"/>
    <property type="match status" value="1"/>
</dbReference>
<dbReference type="Gene3D" id="3.90.1300.10">
    <property type="entry name" value="Amidase signature (AS) domain"/>
    <property type="match status" value="1"/>
</dbReference>
<evidence type="ECO:0000256" key="6">
    <source>
        <dbReference type="ARBA" id="ARBA00023267"/>
    </source>
</evidence>
<feature type="domain" description="Lipoyl-binding" evidence="8">
    <location>
        <begin position="1845"/>
        <end position="1923"/>
    </location>
</feature>
<dbReference type="InterPro" id="IPR014085">
    <property type="entry name" value="Allophanate_hydrolase"/>
</dbReference>
<evidence type="ECO:0000256" key="1">
    <source>
        <dbReference type="ARBA" id="ARBA00001953"/>
    </source>
</evidence>
<dbReference type="OrthoDB" id="196847at2759"/>
<dbReference type="NCBIfam" id="TIGR02713">
    <property type="entry name" value="allophanate_hyd"/>
    <property type="match status" value="1"/>
</dbReference>
<dbReference type="PROSITE" id="PS50979">
    <property type="entry name" value="BC"/>
    <property type="match status" value="1"/>
</dbReference>
<dbReference type="GO" id="GO:0005524">
    <property type="term" value="F:ATP binding"/>
    <property type="evidence" value="ECO:0007669"/>
    <property type="project" value="UniProtKB-UniRule"/>
</dbReference>
<proteinExistence type="predicted"/>
<keyword evidence="12" id="KW-1185">Reference proteome</keyword>
<dbReference type="SUPFAM" id="SSF50891">
    <property type="entry name" value="Cyclophilin-like"/>
    <property type="match status" value="2"/>
</dbReference>
<dbReference type="InterPro" id="IPR011761">
    <property type="entry name" value="ATP-grasp"/>
</dbReference>
<evidence type="ECO:0000256" key="4">
    <source>
        <dbReference type="ARBA" id="ARBA00022801"/>
    </source>
</evidence>
<reference evidence="12" key="2">
    <citation type="submission" date="2009-11" db="EMBL/GenBank/DDBJ databases">
        <title>The Genome Sequence of Allomyces macrogynus strain ATCC 38327.</title>
        <authorList>
            <consortium name="The Broad Institute Genome Sequencing Platform"/>
            <person name="Russ C."/>
            <person name="Cuomo C."/>
            <person name="Shea T."/>
            <person name="Young S.K."/>
            <person name="Zeng Q."/>
            <person name="Koehrsen M."/>
            <person name="Haas B."/>
            <person name="Borodovsky M."/>
            <person name="Guigo R."/>
            <person name="Alvarado L."/>
            <person name="Berlin A."/>
            <person name="Borenstein D."/>
            <person name="Chen Z."/>
            <person name="Engels R."/>
            <person name="Freedman E."/>
            <person name="Gellesch M."/>
            <person name="Goldberg J."/>
            <person name="Griggs A."/>
            <person name="Gujja S."/>
            <person name="Heiman D."/>
            <person name="Hepburn T."/>
            <person name="Howarth C."/>
            <person name="Jen D."/>
            <person name="Larson L."/>
            <person name="Lewis B."/>
            <person name="Mehta T."/>
            <person name="Park D."/>
            <person name="Pearson M."/>
            <person name="Roberts A."/>
            <person name="Saif S."/>
            <person name="Shenoy N."/>
            <person name="Sisk P."/>
            <person name="Stolte C."/>
            <person name="Sykes S."/>
            <person name="Walk T."/>
            <person name="White J."/>
            <person name="Yandava C."/>
            <person name="Burger G."/>
            <person name="Gray M.W."/>
            <person name="Holland P.W.H."/>
            <person name="King N."/>
            <person name="Lang F.B.F."/>
            <person name="Roger A.J."/>
            <person name="Ruiz-Trillo I."/>
            <person name="Lander E."/>
            <person name="Nusbaum C."/>
        </authorList>
    </citation>
    <scope>NUCLEOTIDE SEQUENCE [LARGE SCALE GENOMIC DNA]</scope>
    <source>
        <strain evidence="12">ATCC 38327</strain>
    </source>
</reference>
<dbReference type="NCBIfam" id="NF006043">
    <property type="entry name" value="PRK08186.1"/>
    <property type="match status" value="1"/>
</dbReference>
<dbReference type="InterPro" id="IPR005479">
    <property type="entry name" value="CPAse_ATP-bd"/>
</dbReference>
<dbReference type="InterPro" id="IPR011053">
    <property type="entry name" value="Single_hybrid_motif"/>
</dbReference>
<dbReference type="InterPro" id="IPR029000">
    <property type="entry name" value="Cyclophilin-like_dom_sf"/>
</dbReference>
<dbReference type="eggNOG" id="KOG0238">
    <property type="taxonomic scope" value="Eukaryota"/>
</dbReference>
<dbReference type="Gene3D" id="3.30.470.20">
    <property type="entry name" value="ATP-grasp fold, B domain"/>
    <property type="match status" value="1"/>
</dbReference>
<keyword evidence="4" id="KW-0378">Hydrolase</keyword>
<dbReference type="Pfam" id="PF02626">
    <property type="entry name" value="CT_A_B"/>
    <property type="match status" value="1"/>
</dbReference>
<feature type="domain" description="ATP-grasp" evidence="9">
    <location>
        <begin position="780"/>
        <end position="977"/>
    </location>
</feature>
<keyword evidence="3 7" id="KW-0547">Nucleotide-binding</keyword>
<evidence type="ECO:0000259" key="8">
    <source>
        <dbReference type="PROSITE" id="PS50968"/>
    </source>
</evidence>
<evidence type="ECO:0000313" key="11">
    <source>
        <dbReference type="EMBL" id="KNE63027.1"/>
    </source>
</evidence>
<dbReference type="VEuPathDB" id="FungiDB:AMAG_08194"/>
<dbReference type="PROSITE" id="PS00866">
    <property type="entry name" value="CPSASE_1"/>
    <property type="match status" value="1"/>
</dbReference>
<dbReference type="InterPro" id="IPR011764">
    <property type="entry name" value="Biotin_carboxylation_dom"/>
</dbReference>
<dbReference type="Gene3D" id="3.10.490.10">
    <property type="entry name" value="Gamma-glutamyl cyclotransferase-like"/>
    <property type="match status" value="1"/>
</dbReference>
<dbReference type="PANTHER" id="PTHR18866:SF128">
    <property type="entry name" value="UREA AMIDOLYASE"/>
    <property type="match status" value="1"/>
</dbReference>
<dbReference type="InterPro" id="IPR000089">
    <property type="entry name" value="Biotin_lipoyl"/>
</dbReference>
<name>A0A0L0SKJ8_ALLM3</name>
<dbReference type="InterPro" id="IPR005482">
    <property type="entry name" value="Biotin_COase_C"/>
</dbReference>
<accession>A0A0L0SKJ8</accession>
<dbReference type="InterPro" id="IPR003833">
    <property type="entry name" value="CT_C_D"/>
</dbReference>
<dbReference type="Pfam" id="PF01425">
    <property type="entry name" value="Amidase"/>
    <property type="match status" value="1"/>
</dbReference>
<reference evidence="11 12" key="1">
    <citation type="submission" date="2009-11" db="EMBL/GenBank/DDBJ databases">
        <title>Annotation of Allomyces macrogynus ATCC 38327.</title>
        <authorList>
            <consortium name="The Broad Institute Genome Sequencing Platform"/>
            <person name="Russ C."/>
            <person name="Cuomo C."/>
            <person name="Burger G."/>
            <person name="Gray M.W."/>
            <person name="Holland P.W.H."/>
            <person name="King N."/>
            <person name="Lang F.B.F."/>
            <person name="Roger A.J."/>
            <person name="Ruiz-Trillo I."/>
            <person name="Young S.K."/>
            <person name="Zeng Q."/>
            <person name="Gargeya S."/>
            <person name="Fitzgerald M."/>
            <person name="Haas B."/>
            <person name="Abouelleil A."/>
            <person name="Alvarado L."/>
            <person name="Arachchi H.M."/>
            <person name="Berlin A."/>
            <person name="Chapman S.B."/>
            <person name="Gearin G."/>
            <person name="Goldberg J."/>
            <person name="Griggs A."/>
            <person name="Gujja S."/>
            <person name="Hansen M."/>
            <person name="Heiman D."/>
            <person name="Howarth C."/>
            <person name="Larimer J."/>
            <person name="Lui A."/>
            <person name="MacDonald P.J.P."/>
            <person name="McCowen C."/>
            <person name="Montmayeur A."/>
            <person name="Murphy C."/>
            <person name="Neiman D."/>
            <person name="Pearson M."/>
            <person name="Priest M."/>
            <person name="Roberts A."/>
            <person name="Saif S."/>
            <person name="Shea T."/>
            <person name="Sisk P."/>
            <person name="Stolte C."/>
            <person name="Sykes S."/>
            <person name="Wortman J."/>
            <person name="Nusbaum C."/>
            <person name="Birren B."/>
        </authorList>
    </citation>
    <scope>NUCLEOTIDE SEQUENCE [LARGE SCALE GENOMIC DNA]</scope>
    <source>
        <strain evidence="11 12">ATCC 38327</strain>
    </source>
</reference>
<dbReference type="SUPFAM" id="SSF56059">
    <property type="entry name" value="Glutathione synthetase ATP-binding domain-like"/>
    <property type="match status" value="1"/>
</dbReference>
<comment type="cofactor">
    <cofactor evidence="1">
        <name>biotin</name>
        <dbReference type="ChEBI" id="CHEBI:57586"/>
    </cofactor>
</comment>
<evidence type="ECO:0000256" key="7">
    <source>
        <dbReference type="PROSITE-ProRule" id="PRU00409"/>
    </source>
</evidence>
<dbReference type="InterPro" id="IPR005481">
    <property type="entry name" value="BC-like_N"/>
</dbReference>
<evidence type="ECO:0000256" key="3">
    <source>
        <dbReference type="ARBA" id="ARBA00022741"/>
    </source>
</evidence>
<evidence type="ECO:0000256" key="5">
    <source>
        <dbReference type="ARBA" id="ARBA00022840"/>
    </source>
</evidence>
<dbReference type="InterPro" id="IPR003778">
    <property type="entry name" value="CT_A_B"/>
</dbReference>
<dbReference type="Gene3D" id="1.20.58.1700">
    <property type="match status" value="1"/>
</dbReference>
<keyword evidence="5 7" id="KW-0067">ATP-binding</keyword>
<dbReference type="SMART" id="SM00797">
    <property type="entry name" value="AHS2"/>
    <property type="match status" value="1"/>
</dbReference>
<feature type="domain" description="Biotin carboxylation" evidence="10">
    <location>
        <begin position="661"/>
        <end position="1141"/>
    </location>
</feature>
<dbReference type="Pfam" id="PF02785">
    <property type="entry name" value="Biotin_carb_C"/>
    <property type="match status" value="1"/>
</dbReference>
<dbReference type="Gene3D" id="3.30.1360.40">
    <property type="match status" value="1"/>
</dbReference>